<reference evidence="1 2" key="1">
    <citation type="journal article" date="2011" name="BMC Genomics">
        <title>Comparative Genomic Analysis of Streptococcus suis reveals significant genomic diversity among different serotypes.</title>
        <authorList>
            <person name="Zhang A."/>
            <person name="Yang M."/>
            <person name="Hu P."/>
            <person name="Wu J."/>
            <person name="Chen B."/>
            <person name="Hua Y."/>
            <person name="Yu J."/>
            <person name="Chen H."/>
            <person name="Xiao J."/>
            <person name="Jin M."/>
        </authorList>
    </citation>
    <scope>NUCLEOTIDE SEQUENCE [LARGE SCALE GENOMIC DNA]</scope>
    <source>
        <strain evidence="1">D12</strain>
    </source>
</reference>
<dbReference type="Proteomes" id="UP000008845">
    <property type="component" value="Chromosome"/>
</dbReference>
<organism evidence="1 2">
    <name type="scientific">Streptococcus suis D12</name>
    <dbReference type="NCBI Taxonomy" id="1004952"/>
    <lineage>
        <taxon>Bacteria</taxon>
        <taxon>Bacillati</taxon>
        <taxon>Bacillota</taxon>
        <taxon>Bacilli</taxon>
        <taxon>Lactobacillales</taxon>
        <taxon>Streptococcaceae</taxon>
        <taxon>Streptococcus</taxon>
    </lineage>
</organism>
<evidence type="ECO:0000313" key="2">
    <source>
        <dbReference type="Proteomes" id="UP000008845"/>
    </source>
</evidence>
<proteinExistence type="predicted"/>
<gene>
    <name evidence="1" type="ORF">SSUD12_1731</name>
</gene>
<dbReference type="EMBL" id="CP002644">
    <property type="protein sequence ID" value="AER20001.1"/>
    <property type="molecule type" value="Genomic_DNA"/>
</dbReference>
<accession>G7SGE0</accession>
<protein>
    <submittedName>
        <fullName evidence="1">Uncharacterized protein</fullName>
    </submittedName>
</protein>
<dbReference type="HOGENOM" id="CLU_2686390_0_0_9"/>
<evidence type="ECO:0000313" key="1">
    <source>
        <dbReference type="EMBL" id="AER20001.1"/>
    </source>
</evidence>
<dbReference type="KEGG" id="ssk:SSUD12_1731"/>
<dbReference type="AlphaFoldDB" id="G7SGE0"/>
<sequence length="83" mass="10021">MILNGDIILPFLKKIKDEDIVAQKKENVRLKHAKNLIFSLHESFVIFYYHGFYKWCLYEEAHFICDTRIMGKLLWIMKKWCGP</sequence>
<name>G7SGE0_STRSU</name>